<sequence>MIRLVINLTVVCFAFSLTFLAMGLADVVYADGVPLPICATIHYIFCALLIGWKLGTLFLATDQLIAVVHSLRYNDIMATWTRRMIAITWAYVLFQAMIGLICYQLGLESVVEFDRRAFGVRYDTRMCKFELHSHAFMIWFEAHLLVLSLFSAGMFVYTAAQGIQQERRQPRRQLRGGHGGIFVLRFKSFQRIVKVMLVVIAFDVIGTVLRLVSRWSPLMGLKIIHLLRILSIAGEVWIYGLSNPAIRRAFRYFFGCRSGRRVSAATDRVAWPTADLEQHQNSGTAALGHCLGRWRVCEVAVVDLEGQRSSQQQSELPVSVDVSHNRF</sequence>
<keyword evidence="3" id="KW-1185">Reference proteome</keyword>
<feature type="transmembrane region" description="Helical" evidence="1">
    <location>
        <begin position="40"/>
        <end position="65"/>
    </location>
</feature>
<reference evidence="2 3" key="1">
    <citation type="submission" date="2019-07" db="EMBL/GenBank/DDBJ databases">
        <title>Draft genome assembly of a fouling barnacle, Amphibalanus amphitrite (Darwin, 1854): The first reference genome for Thecostraca.</title>
        <authorList>
            <person name="Kim W."/>
        </authorList>
    </citation>
    <scope>NUCLEOTIDE SEQUENCE [LARGE SCALE GENOMIC DNA]</scope>
    <source>
        <strain evidence="2">SNU_AA5</strain>
        <tissue evidence="2">Soma without cirri and trophi</tissue>
    </source>
</reference>
<name>A0A6A4V7V9_AMPAM</name>
<dbReference type="EMBL" id="VIIS01002045">
    <property type="protein sequence ID" value="KAF0289249.1"/>
    <property type="molecule type" value="Genomic_DNA"/>
</dbReference>
<organism evidence="2 3">
    <name type="scientific">Amphibalanus amphitrite</name>
    <name type="common">Striped barnacle</name>
    <name type="synonym">Balanus amphitrite</name>
    <dbReference type="NCBI Taxonomy" id="1232801"/>
    <lineage>
        <taxon>Eukaryota</taxon>
        <taxon>Metazoa</taxon>
        <taxon>Ecdysozoa</taxon>
        <taxon>Arthropoda</taxon>
        <taxon>Crustacea</taxon>
        <taxon>Multicrustacea</taxon>
        <taxon>Cirripedia</taxon>
        <taxon>Thoracica</taxon>
        <taxon>Thoracicalcarea</taxon>
        <taxon>Balanomorpha</taxon>
        <taxon>Balanoidea</taxon>
        <taxon>Balanidae</taxon>
        <taxon>Amphibalaninae</taxon>
        <taxon>Amphibalanus</taxon>
    </lineage>
</organism>
<feature type="transmembrane region" description="Helical" evidence="1">
    <location>
        <begin position="192"/>
        <end position="211"/>
    </location>
</feature>
<feature type="transmembrane region" description="Helical" evidence="1">
    <location>
        <begin position="136"/>
        <end position="160"/>
    </location>
</feature>
<accession>A0A6A4V7V9</accession>
<protein>
    <recommendedName>
        <fullName evidence="4">G-protein coupled receptors family 1 profile domain-containing protein</fullName>
    </recommendedName>
</protein>
<keyword evidence="1" id="KW-1133">Transmembrane helix</keyword>
<evidence type="ECO:0008006" key="4">
    <source>
        <dbReference type="Google" id="ProtNLM"/>
    </source>
</evidence>
<evidence type="ECO:0000256" key="1">
    <source>
        <dbReference type="SAM" id="Phobius"/>
    </source>
</evidence>
<evidence type="ECO:0000313" key="3">
    <source>
        <dbReference type="Proteomes" id="UP000440578"/>
    </source>
</evidence>
<feature type="transmembrane region" description="Helical" evidence="1">
    <location>
        <begin position="86"/>
        <end position="106"/>
    </location>
</feature>
<dbReference type="SUPFAM" id="SSF81321">
    <property type="entry name" value="Family A G protein-coupled receptor-like"/>
    <property type="match status" value="1"/>
</dbReference>
<keyword evidence="1" id="KW-0812">Transmembrane</keyword>
<keyword evidence="1" id="KW-0472">Membrane</keyword>
<dbReference type="Gene3D" id="1.20.1070.10">
    <property type="entry name" value="Rhodopsin 7-helix transmembrane proteins"/>
    <property type="match status" value="1"/>
</dbReference>
<evidence type="ECO:0000313" key="2">
    <source>
        <dbReference type="EMBL" id="KAF0289249.1"/>
    </source>
</evidence>
<dbReference type="Proteomes" id="UP000440578">
    <property type="component" value="Unassembled WGS sequence"/>
</dbReference>
<proteinExistence type="predicted"/>
<dbReference type="AlphaFoldDB" id="A0A6A4V7V9"/>
<gene>
    <name evidence="2" type="ORF">FJT64_012448</name>
</gene>
<comment type="caution">
    <text evidence="2">The sequence shown here is derived from an EMBL/GenBank/DDBJ whole genome shotgun (WGS) entry which is preliminary data.</text>
</comment>
<feature type="transmembrane region" description="Helical" evidence="1">
    <location>
        <begin position="223"/>
        <end position="241"/>
    </location>
</feature>